<protein>
    <submittedName>
        <fullName evidence="1">Uncharacterized protein</fullName>
    </submittedName>
</protein>
<proteinExistence type="predicted"/>
<evidence type="ECO:0000313" key="2">
    <source>
        <dbReference type="Proteomes" id="UP000273307"/>
    </source>
</evidence>
<dbReference type="AlphaFoldDB" id="A0A498Q783"/>
<evidence type="ECO:0000313" key="1">
    <source>
        <dbReference type="EMBL" id="VBA42088.1"/>
    </source>
</evidence>
<accession>A0A498Q783</accession>
<sequence>MGIQNFNMVLVGSNIPVSTIDLDDFAFRNRPLEATFRIPVALQAEARGVSLTILAERFQVAVTEPNEIVHDHG</sequence>
<reference evidence="1 2" key="1">
    <citation type="submission" date="2018-09" db="EMBL/GenBank/DDBJ databases">
        <authorList>
            <person name="Tagini F."/>
        </authorList>
    </citation>
    <scope>NUCLEOTIDE SEQUENCE [LARGE SCALE GENOMIC DNA]</scope>
    <source>
        <strain evidence="1 2">MK136</strain>
    </source>
</reference>
<dbReference type="EMBL" id="UPHP01000119">
    <property type="protein sequence ID" value="VBA42088.1"/>
    <property type="molecule type" value="Genomic_DNA"/>
</dbReference>
<name>A0A498Q783_9MYCO</name>
<gene>
    <name evidence="1" type="ORF">LAUMK136_04392</name>
</gene>
<dbReference type="OrthoDB" id="9846331at2"/>
<organism evidence="1 2">
    <name type="scientific">Mycobacterium attenuatum</name>
    <dbReference type="NCBI Taxonomy" id="2341086"/>
    <lineage>
        <taxon>Bacteria</taxon>
        <taxon>Bacillati</taxon>
        <taxon>Actinomycetota</taxon>
        <taxon>Actinomycetes</taxon>
        <taxon>Mycobacteriales</taxon>
        <taxon>Mycobacteriaceae</taxon>
        <taxon>Mycobacterium</taxon>
    </lineage>
</organism>
<dbReference type="RefSeq" id="WP_122525962.1">
    <property type="nucleotide sequence ID" value="NZ_UPHP01000119.1"/>
</dbReference>
<dbReference type="Proteomes" id="UP000273307">
    <property type="component" value="Unassembled WGS sequence"/>
</dbReference>
<keyword evidence="2" id="KW-1185">Reference proteome</keyword>